<reference evidence="1 2" key="1">
    <citation type="submission" date="2019-06" db="EMBL/GenBank/DDBJ databases">
        <authorList>
            <person name="Broberg M."/>
        </authorList>
    </citation>
    <scope>NUCLEOTIDE SEQUENCE [LARGE SCALE GENOMIC DNA]</scope>
</reference>
<dbReference type="EMBL" id="CABFNS010000714">
    <property type="protein sequence ID" value="VUC23955.1"/>
    <property type="molecule type" value="Genomic_DNA"/>
</dbReference>
<sequence>MGLLCNLVPPSGIKVTNTANLLVFSWDDKCLFTYHGDRVAILWDVSQVAPAQMLELGPGTLIAATFTATPIKHLVLTYGLDHPTQQFRIVEGCAVAYSPQDLLYPNATIVKSSPDGTMLAFTTTHTVEVRKTGSGRHIRTIDLLREAVSLDFSRDSRYLAMADTQGKLSIIELAGDEVLQSTLGIINDYTASIRPCRFDTEPGWIPVDIVWHSEQFGIFVSSRKEFSPGEPSYRLVWWFPRSEKLNMPFTQDPSGPVARYECARLAPNHTFFACTTPDHDLVLRDIYLRPGYSVGLKGRATACSVSASSSRVAFSFPNGRLGVWHVGQPLFGCQGG</sequence>
<proteinExistence type="predicted"/>
<dbReference type="Gene3D" id="2.130.10.10">
    <property type="entry name" value="YVTN repeat-like/Quinoprotein amine dehydrogenase"/>
    <property type="match status" value="1"/>
</dbReference>
<comment type="caution">
    <text evidence="1">The sequence shown here is derived from an EMBL/GenBank/DDBJ whole genome shotgun (WGS) entry which is preliminary data.</text>
</comment>
<dbReference type="Proteomes" id="UP000766486">
    <property type="component" value="Unassembled WGS sequence"/>
</dbReference>
<keyword evidence="2" id="KW-1185">Reference proteome</keyword>
<evidence type="ECO:0000313" key="2">
    <source>
        <dbReference type="Proteomes" id="UP000766486"/>
    </source>
</evidence>
<gene>
    <name evidence="1" type="ORF">CLO192961_LOCUS130593</name>
</gene>
<name>A0ABY6TZ46_BIOOC</name>
<evidence type="ECO:0000313" key="1">
    <source>
        <dbReference type="EMBL" id="VUC23955.1"/>
    </source>
</evidence>
<organism evidence="1 2">
    <name type="scientific">Bionectria ochroleuca</name>
    <name type="common">Gliocladium roseum</name>
    <dbReference type="NCBI Taxonomy" id="29856"/>
    <lineage>
        <taxon>Eukaryota</taxon>
        <taxon>Fungi</taxon>
        <taxon>Dikarya</taxon>
        <taxon>Ascomycota</taxon>
        <taxon>Pezizomycotina</taxon>
        <taxon>Sordariomycetes</taxon>
        <taxon>Hypocreomycetidae</taxon>
        <taxon>Hypocreales</taxon>
        <taxon>Bionectriaceae</taxon>
        <taxon>Clonostachys</taxon>
    </lineage>
</organism>
<accession>A0ABY6TZ46</accession>
<protein>
    <submittedName>
        <fullName evidence="1">Uncharacterized protein</fullName>
    </submittedName>
</protein>
<dbReference type="SUPFAM" id="SSF82171">
    <property type="entry name" value="DPP6 N-terminal domain-like"/>
    <property type="match status" value="1"/>
</dbReference>
<dbReference type="InterPro" id="IPR015943">
    <property type="entry name" value="WD40/YVTN_repeat-like_dom_sf"/>
</dbReference>